<dbReference type="EMBL" id="CP053452">
    <property type="protein sequence ID" value="QJW94707.1"/>
    <property type="molecule type" value="Genomic_DNA"/>
</dbReference>
<evidence type="ECO:0000313" key="6">
    <source>
        <dbReference type="Proteomes" id="UP000503447"/>
    </source>
</evidence>
<keyword evidence="2 5" id="KW-0645">Protease</keyword>
<dbReference type="InterPro" id="IPR054613">
    <property type="entry name" value="Peptidase_S78_dom"/>
</dbReference>
<dbReference type="InterPro" id="IPR006433">
    <property type="entry name" value="Prohead_protease"/>
</dbReference>
<dbReference type="Pfam" id="PF04586">
    <property type="entry name" value="Peptidase_S78"/>
    <property type="match status" value="1"/>
</dbReference>
<gene>
    <name evidence="5" type="ORF">FTUN_2229</name>
</gene>
<dbReference type="Proteomes" id="UP000503447">
    <property type="component" value="Chromosome"/>
</dbReference>
<protein>
    <submittedName>
        <fullName evidence="5">Phage maturation protease</fullName>
    </submittedName>
</protein>
<evidence type="ECO:0000256" key="2">
    <source>
        <dbReference type="ARBA" id="ARBA00022670"/>
    </source>
</evidence>
<dbReference type="GO" id="GO:0008233">
    <property type="term" value="F:peptidase activity"/>
    <property type="evidence" value="ECO:0007669"/>
    <property type="project" value="UniProtKB-KW"/>
</dbReference>
<dbReference type="AlphaFoldDB" id="A0A6M5YL07"/>
<evidence type="ECO:0000313" key="5">
    <source>
        <dbReference type="EMBL" id="QJW94707.1"/>
    </source>
</evidence>
<keyword evidence="1" id="KW-1188">Viral release from host cell</keyword>
<accession>A0A6M5YL07</accession>
<dbReference type="RefSeq" id="WP_171470643.1">
    <property type="nucleotide sequence ID" value="NZ_CP053452.2"/>
</dbReference>
<keyword evidence="6" id="KW-1185">Reference proteome</keyword>
<keyword evidence="3" id="KW-0378">Hydrolase</keyword>
<dbReference type="KEGG" id="ftj:FTUN_2229"/>
<evidence type="ECO:0000256" key="3">
    <source>
        <dbReference type="ARBA" id="ARBA00022801"/>
    </source>
</evidence>
<evidence type="ECO:0000256" key="1">
    <source>
        <dbReference type="ARBA" id="ARBA00022612"/>
    </source>
</evidence>
<evidence type="ECO:0000259" key="4">
    <source>
        <dbReference type="Pfam" id="PF04586"/>
    </source>
</evidence>
<proteinExistence type="predicted"/>
<reference evidence="6" key="1">
    <citation type="submission" date="2020-05" db="EMBL/GenBank/DDBJ databases">
        <title>Frigoriglobus tundricola gen. nov., sp. nov., a psychrotolerant cellulolytic planctomycete of the family Gemmataceae with two divergent copies of 16S rRNA gene.</title>
        <authorList>
            <person name="Kulichevskaya I.S."/>
            <person name="Ivanova A.A."/>
            <person name="Naumoff D.G."/>
            <person name="Beletsky A.V."/>
            <person name="Rijpstra W.I.C."/>
            <person name="Sinninghe Damste J.S."/>
            <person name="Mardanov A.V."/>
            <person name="Ravin N.V."/>
            <person name="Dedysh S.N."/>
        </authorList>
    </citation>
    <scope>NUCLEOTIDE SEQUENCE [LARGE SCALE GENOMIC DNA]</scope>
    <source>
        <strain evidence="6">PL17</strain>
    </source>
</reference>
<feature type="domain" description="Prohead serine protease" evidence="4">
    <location>
        <begin position="25"/>
        <end position="172"/>
    </location>
</feature>
<name>A0A6M5YL07_9BACT</name>
<sequence>MPHGEIPGRRYTRHGLPVGVATRADGKPTITGYAAVFYDENDPGTEYQMYTDMYERIMPGAFDRALREDDVRGTFNHDDSIVLGRTKSGTMRLSVDRKGLKYEIDPPDTQAARDLMESIRRGDVSGSSFMFVPDENTYRSVGDKWIVERNSVRLFDVGPVTFPAYDSTDSACRSAPKGDAEAVRREIEAWKQRRGWSIPAIKARAQAVAVTLALESRRSR</sequence>
<dbReference type="NCBIfam" id="TIGR01543">
    <property type="entry name" value="proheadase_HK97"/>
    <property type="match status" value="1"/>
</dbReference>
<organism evidence="5 6">
    <name type="scientific">Frigoriglobus tundricola</name>
    <dbReference type="NCBI Taxonomy" id="2774151"/>
    <lineage>
        <taxon>Bacteria</taxon>
        <taxon>Pseudomonadati</taxon>
        <taxon>Planctomycetota</taxon>
        <taxon>Planctomycetia</taxon>
        <taxon>Gemmatales</taxon>
        <taxon>Gemmataceae</taxon>
        <taxon>Frigoriglobus</taxon>
    </lineage>
</organism>
<dbReference type="GO" id="GO:0006508">
    <property type="term" value="P:proteolysis"/>
    <property type="evidence" value="ECO:0007669"/>
    <property type="project" value="UniProtKB-KW"/>
</dbReference>